<dbReference type="EMBL" id="WTYJ01000001">
    <property type="protein sequence ID" value="MXO98164.1"/>
    <property type="molecule type" value="Genomic_DNA"/>
</dbReference>
<evidence type="ECO:0000259" key="4">
    <source>
        <dbReference type="Pfam" id="PF03446"/>
    </source>
</evidence>
<keyword evidence="2" id="KW-0520">NAD</keyword>
<dbReference type="Proteomes" id="UP000469430">
    <property type="component" value="Unassembled WGS sequence"/>
</dbReference>
<protein>
    <submittedName>
        <fullName evidence="6">NAD-binding protein</fullName>
    </submittedName>
</protein>
<name>A0A6I4TQM3_9SPHN</name>
<dbReference type="SUPFAM" id="SSF51735">
    <property type="entry name" value="NAD(P)-binding Rossmann-fold domains"/>
    <property type="match status" value="1"/>
</dbReference>
<dbReference type="Pfam" id="PF03446">
    <property type="entry name" value="NAD_binding_2"/>
    <property type="match status" value="1"/>
</dbReference>
<sequence>MSEPINIAFLGLGVMGGPIAGHLARAGHSVTVYNRTAAKASAWLDRHQRDGLAVAMAETPADAARGKDVVLSCVGNDADLAEVLFGAQGAVAELCPGALFIDHTTVSPETARQVAKATSARGVLAVDAPVSGGQSGAEAGALSIMCGGKDDALAAARPIMDAYAARIVHVGGPGAGQGAKAVNQICIAGILGGLAEGLRFAQQAGLDTDKVFEAVSGGAAQSWQMVNRWDTMTRNEFDFGFAIDWMRKDLDIALTEARAHGISLPVTALVDQFYASVQAKGGGRQDTSALIRHLPDGSST</sequence>
<keyword evidence="7" id="KW-1185">Reference proteome</keyword>
<gene>
    <name evidence="6" type="ORF">GRI97_04085</name>
</gene>
<dbReference type="Pfam" id="PF14833">
    <property type="entry name" value="NAD_binding_11"/>
    <property type="match status" value="1"/>
</dbReference>
<evidence type="ECO:0000259" key="5">
    <source>
        <dbReference type="Pfam" id="PF14833"/>
    </source>
</evidence>
<dbReference type="PANTHER" id="PTHR43060">
    <property type="entry name" value="3-HYDROXYISOBUTYRATE DEHYDROGENASE-LIKE 1, MITOCHONDRIAL-RELATED"/>
    <property type="match status" value="1"/>
</dbReference>
<dbReference type="InterPro" id="IPR015815">
    <property type="entry name" value="HIBADH-related"/>
</dbReference>
<dbReference type="PIRSF" id="PIRSF000103">
    <property type="entry name" value="HIBADH"/>
    <property type="match status" value="1"/>
</dbReference>
<accession>A0A6I4TQM3</accession>
<dbReference type="InterPro" id="IPR036291">
    <property type="entry name" value="NAD(P)-bd_dom_sf"/>
</dbReference>
<comment type="caution">
    <text evidence="6">The sequence shown here is derived from an EMBL/GenBank/DDBJ whole genome shotgun (WGS) entry which is preliminary data.</text>
</comment>
<evidence type="ECO:0000256" key="2">
    <source>
        <dbReference type="ARBA" id="ARBA00023027"/>
    </source>
</evidence>
<dbReference type="Gene3D" id="3.40.50.720">
    <property type="entry name" value="NAD(P)-binding Rossmann-like Domain"/>
    <property type="match status" value="1"/>
</dbReference>
<dbReference type="InterPro" id="IPR029154">
    <property type="entry name" value="HIBADH-like_NADP-bd"/>
</dbReference>
<dbReference type="InterPro" id="IPR008927">
    <property type="entry name" value="6-PGluconate_DH-like_C_sf"/>
</dbReference>
<organism evidence="6 7">
    <name type="scientific">Croceibacterium xixiisoli</name>
    <dbReference type="NCBI Taxonomy" id="1476466"/>
    <lineage>
        <taxon>Bacteria</taxon>
        <taxon>Pseudomonadati</taxon>
        <taxon>Pseudomonadota</taxon>
        <taxon>Alphaproteobacteria</taxon>
        <taxon>Sphingomonadales</taxon>
        <taxon>Erythrobacteraceae</taxon>
        <taxon>Croceibacterium</taxon>
    </lineage>
</organism>
<feature type="domain" description="3-hydroxyisobutyrate dehydrogenase-like NAD-binding" evidence="5">
    <location>
        <begin position="174"/>
        <end position="294"/>
    </location>
</feature>
<feature type="domain" description="6-phosphogluconate dehydrogenase NADP-binding" evidence="4">
    <location>
        <begin position="6"/>
        <end position="171"/>
    </location>
</feature>
<keyword evidence="1" id="KW-0560">Oxidoreductase</keyword>
<dbReference type="GO" id="GO:0016491">
    <property type="term" value="F:oxidoreductase activity"/>
    <property type="evidence" value="ECO:0007669"/>
    <property type="project" value="UniProtKB-KW"/>
</dbReference>
<dbReference type="InterPro" id="IPR013328">
    <property type="entry name" value="6PGD_dom2"/>
</dbReference>
<dbReference type="OrthoDB" id="9812907at2"/>
<dbReference type="SUPFAM" id="SSF48179">
    <property type="entry name" value="6-phosphogluconate dehydrogenase C-terminal domain-like"/>
    <property type="match status" value="1"/>
</dbReference>
<feature type="active site" evidence="3">
    <location>
        <position position="180"/>
    </location>
</feature>
<dbReference type="InterPro" id="IPR006115">
    <property type="entry name" value="6PGDH_NADP-bd"/>
</dbReference>
<dbReference type="Gene3D" id="1.10.1040.10">
    <property type="entry name" value="N-(1-d-carboxylethyl)-l-norvaline Dehydrogenase, domain 2"/>
    <property type="match status" value="1"/>
</dbReference>
<proteinExistence type="predicted"/>
<evidence type="ECO:0000256" key="3">
    <source>
        <dbReference type="PIRSR" id="PIRSR000103-1"/>
    </source>
</evidence>
<dbReference type="PANTHER" id="PTHR43060:SF15">
    <property type="entry name" value="3-HYDROXYISOBUTYRATE DEHYDROGENASE-LIKE 1, MITOCHONDRIAL-RELATED"/>
    <property type="match status" value="1"/>
</dbReference>
<evidence type="ECO:0000256" key="1">
    <source>
        <dbReference type="ARBA" id="ARBA00023002"/>
    </source>
</evidence>
<dbReference type="RefSeq" id="WP_161389827.1">
    <property type="nucleotide sequence ID" value="NZ_JBHSCP010000001.1"/>
</dbReference>
<evidence type="ECO:0000313" key="7">
    <source>
        <dbReference type="Proteomes" id="UP000469430"/>
    </source>
</evidence>
<dbReference type="AlphaFoldDB" id="A0A6I4TQM3"/>
<dbReference type="GO" id="GO:0050661">
    <property type="term" value="F:NADP binding"/>
    <property type="evidence" value="ECO:0007669"/>
    <property type="project" value="InterPro"/>
</dbReference>
<evidence type="ECO:0000313" key="6">
    <source>
        <dbReference type="EMBL" id="MXO98164.1"/>
    </source>
</evidence>
<reference evidence="6 7" key="1">
    <citation type="submission" date="2019-12" db="EMBL/GenBank/DDBJ databases">
        <title>Genomic-based taxomic classification of the family Erythrobacteraceae.</title>
        <authorList>
            <person name="Xu L."/>
        </authorList>
    </citation>
    <scope>NUCLEOTIDE SEQUENCE [LARGE SCALE GENOMIC DNA]</scope>
    <source>
        <strain evidence="6 7">S36</strain>
    </source>
</reference>
<dbReference type="GO" id="GO:0051287">
    <property type="term" value="F:NAD binding"/>
    <property type="evidence" value="ECO:0007669"/>
    <property type="project" value="InterPro"/>
</dbReference>